<keyword evidence="2" id="KW-1003">Cell membrane</keyword>
<reference evidence="10 11" key="1">
    <citation type="submission" date="2016-04" db="EMBL/GenBank/DDBJ databases">
        <title>Draft genome sequence of freshwater magnetotactic bacteria Magnetospirillum marisnigri SP-1 and Magnetospirillum moscoviense BB-1.</title>
        <authorList>
            <person name="Koziaeva V."/>
            <person name="Dziuba M.V."/>
            <person name="Ivanov T.M."/>
            <person name="Kuznetsov B."/>
            <person name="Grouzdev D.S."/>
        </authorList>
    </citation>
    <scope>NUCLEOTIDE SEQUENCE [LARGE SCALE GENOMIC DNA]</scope>
    <source>
        <strain evidence="10 11">SP-1</strain>
    </source>
</reference>
<dbReference type="SUPFAM" id="SSF58104">
    <property type="entry name" value="Methyl-accepting chemotaxis protein (MCP) signaling domain"/>
    <property type="match status" value="1"/>
</dbReference>
<comment type="similarity">
    <text evidence="4">Belongs to the methyl-accepting chemotaxis (MCP) protein family.</text>
</comment>
<dbReference type="InterPro" id="IPR000727">
    <property type="entry name" value="T_SNARE_dom"/>
</dbReference>
<feature type="domain" description="HAMP" evidence="9">
    <location>
        <begin position="217"/>
        <end position="270"/>
    </location>
</feature>
<dbReference type="GO" id="GO:0005886">
    <property type="term" value="C:plasma membrane"/>
    <property type="evidence" value="ECO:0007669"/>
    <property type="project" value="UniProtKB-SubCell"/>
</dbReference>
<dbReference type="SMART" id="SM00283">
    <property type="entry name" value="MA"/>
    <property type="match status" value="1"/>
</dbReference>
<keyword evidence="11" id="KW-1185">Reference proteome</keyword>
<evidence type="ECO:0000259" key="9">
    <source>
        <dbReference type="PROSITE" id="PS50885"/>
    </source>
</evidence>
<dbReference type="AlphaFoldDB" id="A0A178MDA7"/>
<comment type="caution">
    <text evidence="10">The sequence shown here is derived from an EMBL/GenBank/DDBJ whole genome shotgun (WGS) entry which is preliminary data.</text>
</comment>
<dbReference type="GO" id="GO:0007165">
    <property type="term" value="P:signal transduction"/>
    <property type="evidence" value="ECO:0007669"/>
    <property type="project" value="UniProtKB-KW"/>
</dbReference>
<dbReference type="InterPro" id="IPR004090">
    <property type="entry name" value="Chemotax_Me-accpt_rcpt"/>
</dbReference>
<dbReference type="Pfam" id="PF00672">
    <property type="entry name" value="HAMP"/>
    <property type="match status" value="1"/>
</dbReference>
<dbReference type="InterPro" id="IPR003660">
    <property type="entry name" value="HAMP_dom"/>
</dbReference>
<dbReference type="Gene3D" id="6.10.340.10">
    <property type="match status" value="1"/>
</dbReference>
<proteinExistence type="inferred from homology"/>
<dbReference type="PROSITE" id="PS50111">
    <property type="entry name" value="CHEMOTAXIS_TRANSDUC_2"/>
    <property type="match status" value="1"/>
</dbReference>
<keyword evidence="2" id="KW-0997">Cell inner membrane</keyword>
<keyword evidence="3 5" id="KW-0807">Transducer</keyword>
<dbReference type="Proteomes" id="UP000078428">
    <property type="component" value="Unassembled WGS sequence"/>
</dbReference>
<dbReference type="InterPro" id="IPR004089">
    <property type="entry name" value="MCPsignal_dom"/>
</dbReference>
<keyword evidence="6" id="KW-0472">Membrane</keyword>
<evidence type="ECO:0000256" key="6">
    <source>
        <dbReference type="SAM" id="Phobius"/>
    </source>
</evidence>
<dbReference type="SMART" id="SM00304">
    <property type="entry name" value="HAMP"/>
    <property type="match status" value="1"/>
</dbReference>
<dbReference type="STRING" id="1285242.A6A04_06550"/>
<evidence type="ECO:0000256" key="2">
    <source>
        <dbReference type="ARBA" id="ARBA00022519"/>
    </source>
</evidence>
<gene>
    <name evidence="10" type="ORF">A6A04_06550</name>
</gene>
<evidence type="ECO:0008006" key="12">
    <source>
        <dbReference type="Google" id="ProtNLM"/>
    </source>
</evidence>
<comment type="subcellular location">
    <subcellularLocation>
        <location evidence="1">Cell inner membrane</location>
        <topology evidence="1">Multi-pass membrane protein</topology>
    </subcellularLocation>
</comment>
<dbReference type="PROSITE" id="PS50192">
    <property type="entry name" value="T_SNARE"/>
    <property type="match status" value="1"/>
</dbReference>
<organism evidence="10 11">
    <name type="scientific">Paramagnetospirillum marisnigri</name>
    <dbReference type="NCBI Taxonomy" id="1285242"/>
    <lineage>
        <taxon>Bacteria</taxon>
        <taxon>Pseudomonadati</taxon>
        <taxon>Pseudomonadota</taxon>
        <taxon>Alphaproteobacteria</taxon>
        <taxon>Rhodospirillales</taxon>
        <taxon>Magnetospirillaceae</taxon>
        <taxon>Paramagnetospirillum</taxon>
    </lineage>
</organism>
<dbReference type="RefSeq" id="WP_068495042.1">
    <property type="nucleotide sequence ID" value="NZ_LWQT01000088.1"/>
</dbReference>
<dbReference type="Pfam" id="PF00015">
    <property type="entry name" value="MCPsignal"/>
    <property type="match status" value="1"/>
</dbReference>
<dbReference type="PANTHER" id="PTHR32089:SF112">
    <property type="entry name" value="LYSOZYME-LIKE PROTEIN-RELATED"/>
    <property type="match status" value="1"/>
</dbReference>
<dbReference type="CDD" id="cd06225">
    <property type="entry name" value="HAMP"/>
    <property type="match status" value="1"/>
</dbReference>
<dbReference type="GO" id="GO:0006935">
    <property type="term" value="P:chemotaxis"/>
    <property type="evidence" value="ECO:0007669"/>
    <property type="project" value="InterPro"/>
</dbReference>
<evidence type="ECO:0000313" key="11">
    <source>
        <dbReference type="Proteomes" id="UP000078428"/>
    </source>
</evidence>
<evidence type="ECO:0000259" key="8">
    <source>
        <dbReference type="PROSITE" id="PS50192"/>
    </source>
</evidence>
<dbReference type="Gene3D" id="1.10.287.950">
    <property type="entry name" value="Methyl-accepting chemotaxis protein"/>
    <property type="match status" value="1"/>
</dbReference>
<evidence type="ECO:0000256" key="3">
    <source>
        <dbReference type="ARBA" id="ARBA00023224"/>
    </source>
</evidence>
<sequence length="569" mass="59946">MFERPIALLRHTPLAARITVAPFIILALTAFLLVMADRQARTALSAIDSIHVQAAERRIQADALIAVVYQTHSDVSRHLALVDSGTSEAKLESMRKAIAANLAKAGGLADKLKSDPSVAEAMADIQTRLANYAKAVAQMNDMAQSDRLIAIPLMSHVDKQLAEMAAKIDATQAMIEAGAVDAAQKTRDAADEAARRFWILTAVLMSVFISVILLVVRSITGPLGHQIQAMRSISKGHLETLVDGTEARDEVGSMARALKVFRDNALEAERLRAEQGRMAAEAERAKRGALQAMAETVEREADAAVGNVTARTQAVMGRADDMEVSARRVDAKAQSVAAAAQQSLANAQTVAAAAEELTASIDQIRGQMGHSTEVTRRAVDTAGHARSTMEDLIKAVARIGDVAGLIADIASQTNLLALNATIEAARAGDAGKGFAVVAGEVKNLANQTSKSTEEINRQIAEIRAVTDDSVAAVKQVIAAITEIEEISATIAEAVGQQGEATQEIARNIVQTTSAAQEVSANIGEVSDEASQTGGHAAQVRAMAGEVSSAIATLQQVLVRVVHDSVRHAG</sequence>
<dbReference type="EMBL" id="LWQT01000088">
    <property type="protein sequence ID" value="OAN46752.1"/>
    <property type="molecule type" value="Genomic_DNA"/>
</dbReference>
<evidence type="ECO:0000259" key="7">
    <source>
        <dbReference type="PROSITE" id="PS50111"/>
    </source>
</evidence>
<feature type="domain" description="T-SNARE coiled-coil homology" evidence="8">
    <location>
        <begin position="463"/>
        <end position="525"/>
    </location>
</feature>
<evidence type="ECO:0000256" key="5">
    <source>
        <dbReference type="PROSITE-ProRule" id="PRU00284"/>
    </source>
</evidence>
<dbReference type="PROSITE" id="PS50885">
    <property type="entry name" value="HAMP"/>
    <property type="match status" value="1"/>
</dbReference>
<dbReference type="PRINTS" id="PR00260">
    <property type="entry name" value="CHEMTRNSDUCR"/>
</dbReference>
<dbReference type="OrthoDB" id="7294848at2"/>
<keyword evidence="6" id="KW-1133">Transmembrane helix</keyword>
<feature type="transmembrane region" description="Helical" evidence="6">
    <location>
        <begin position="197"/>
        <end position="216"/>
    </location>
</feature>
<dbReference type="PANTHER" id="PTHR32089">
    <property type="entry name" value="METHYL-ACCEPTING CHEMOTAXIS PROTEIN MCPB"/>
    <property type="match status" value="1"/>
</dbReference>
<dbReference type="GO" id="GO:0004888">
    <property type="term" value="F:transmembrane signaling receptor activity"/>
    <property type="evidence" value="ECO:0007669"/>
    <property type="project" value="InterPro"/>
</dbReference>
<feature type="transmembrane region" description="Helical" evidence="6">
    <location>
        <begin position="14"/>
        <end position="35"/>
    </location>
</feature>
<evidence type="ECO:0000313" key="10">
    <source>
        <dbReference type="EMBL" id="OAN46752.1"/>
    </source>
</evidence>
<evidence type="ECO:0000256" key="4">
    <source>
        <dbReference type="ARBA" id="ARBA00029447"/>
    </source>
</evidence>
<keyword evidence="6" id="KW-0812">Transmembrane</keyword>
<evidence type="ECO:0000256" key="1">
    <source>
        <dbReference type="ARBA" id="ARBA00004429"/>
    </source>
</evidence>
<protein>
    <recommendedName>
        <fullName evidence="12">Chemotaxis protein</fullName>
    </recommendedName>
</protein>
<name>A0A178MDA7_9PROT</name>
<feature type="domain" description="Methyl-accepting transducer" evidence="7">
    <location>
        <begin position="297"/>
        <end position="533"/>
    </location>
</feature>
<accession>A0A178MDA7</accession>